<dbReference type="PANTHER" id="PTHR46599:SF3">
    <property type="entry name" value="PIGGYBAC TRANSPOSABLE ELEMENT-DERIVED PROTEIN 4"/>
    <property type="match status" value="1"/>
</dbReference>
<protein>
    <recommendedName>
        <fullName evidence="1">PiggyBac transposable element-derived protein domain-containing protein</fullName>
    </recommendedName>
</protein>
<dbReference type="Pfam" id="PF13843">
    <property type="entry name" value="DDE_Tnp_1_7"/>
    <property type="match status" value="1"/>
</dbReference>
<reference evidence="2" key="1">
    <citation type="submission" date="2015-12" db="EMBL/GenBank/DDBJ databases">
        <title>De novo transcriptome assembly of four potential Pierce s Disease insect vectors from Arizona vineyards.</title>
        <authorList>
            <person name="Tassone E.E."/>
        </authorList>
    </citation>
    <scope>NUCLEOTIDE SEQUENCE</scope>
</reference>
<evidence type="ECO:0000259" key="1">
    <source>
        <dbReference type="Pfam" id="PF13843"/>
    </source>
</evidence>
<dbReference type="AlphaFoldDB" id="A0A1B6DUW0"/>
<gene>
    <name evidence="2" type="ORF">g.18612</name>
    <name evidence="3" type="ORF">g.18613</name>
</gene>
<evidence type="ECO:0000313" key="2">
    <source>
        <dbReference type="EMBL" id="JAS29452.1"/>
    </source>
</evidence>
<organism evidence="2">
    <name type="scientific">Clastoptera arizonana</name>
    <name type="common">Arizona spittle bug</name>
    <dbReference type="NCBI Taxonomy" id="38151"/>
    <lineage>
        <taxon>Eukaryota</taxon>
        <taxon>Metazoa</taxon>
        <taxon>Ecdysozoa</taxon>
        <taxon>Arthropoda</taxon>
        <taxon>Hexapoda</taxon>
        <taxon>Insecta</taxon>
        <taxon>Pterygota</taxon>
        <taxon>Neoptera</taxon>
        <taxon>Paraneoptera</taxon>
        <taxon>Hemiptera</taxon>
        <taxon>Auchenorrhyncha</taxon>
        <taxon>Cercopoidea</taxon>
        <taxon>Clastopteridae</taxon>
        <taxon>Clastoptera</taxon>
    </lineage>
</organism>
<name>A0A1B6DUW0_9HEMI</name>
<feature type="domain" description="PiggyBac transposable element-derived protein" evidence="1">
    <location>
        <begin position="7"/>
        <end position="102"/>
    </location>
</feature>
<sequence>MKGKEANGHSLFMDNFYNSHDLSKDLLEVGTHTTGTLQCNRKNLPKDVVQKKLEKGDTICQFSEKKVMVGKWRDKRAVLYITTEFDNVMTEGTNKRGQSVKKTSSDS</sequence>
<dbReference type="PANTHER" id="PTHR46599">
    <property type="entry name" value="PIGGYBAC TRANSPOSABLE ELEMENT-DERIVED PROTEIN 4"/>
    <property type="match status" value="1"/>
</dbReference>
<proteinExistence type="predicted"/>
<dbReference type="InterPro" id="IPR029526">
    <property type="entry name" value="PGBD"/>
</dbReference>
<accession>A0A1B6DUW0</accession>
<dbReference type="EMBL" id="GEDC01007846">
    <property type="protein sequence ID" value="JAS29452.1"/>
    <property type="molecule type" value="Transcribed_RNA"/>
</dbReference>
<evidence type="ECO:0000313" key="3">
    <source>
        <dbReference type="EMBL" id="JAS36578.1"/>
    </source>
</evidence>
<dbReference type="EMBL" id="GEDC01000720">
    <property type="protein sequence ID" value="JAS36578.1"/>
    <property type="molecule type" value="Transcribed_RNA"/>
</dbReference>